<proteinExistence type="predicted"/>
<dbReference type="GO" id="GO:0005886">
    <property type="term" value="C:plasma membrane"/>
    <property type="evidence" value="ECO:0007669"/>
    <property type="project" value="TreeGrafter"/>
</dbReference>
<feature type="region of interest" description="Disordered" evidence="3">
    <location>
        <begin position="781"/>
        <end position="804"/>
    </location>
</feature>
<dbReference type="GO" id="GO:0004312">
    <property type="term" value="F:fatty acid synthase activity"/>
    <property type="evidence" value="ECO:0007669"/>
    <property type="project" value="TreeGrafter"/>
</dbReference>
<dbReference type="InterPro" id="IPR057326">
    <property type="entry name" value="KR_dom"/>
</dbReference>
<dbReference type="Pfam" id="PF08659">
    <property type="entry name" value="KR"/>
    <property type="match status" value="1"/>
</dbReference>
<dbReference type="GO" id="GO:0071770">
    <property type="term" value="P:DIM/DIP cell wall layer assembly"/>
    <property type="evidence" value="ECO:0007669"/>
    <property type="project" value="TreeGrafter"/>
</dbReference>
<sequence>MSGPILRHVMELVSAPRYPGVRPLEPESTVWVLNASQAVVDRAAFTFRGHGHNVVWIPPSAASSVIDEYVRRRTPDVVVDFGAGEHATSTADWRERFHHTLEVLRAVYPCWAPCTDYGRLRYTALTWQRENESPADLNGLWSGLAKTLPREFPAVIPQVVELPTPDGNDDAVLTPVIDAMENYPWVELVMPRAAPALTPLPVPREVNDCATSRIGSDDTVLMTGGARGIGWRLAVELARRTGCHVLVSGRDDVEILRSQPWARASEVQFEQLRVEAFTERSADQTLPQIRRRLTKQTQVREILANLDAARDEGLNIEYVVCDVTDEQSVRRAVEQAGAKLSAVLHNAGLDMPSRLPDKTQADVETVVAVKLDGFRNLKAALAGHSLKVMCLTGSLTGRYGGMVGQFDYAAANDSLAYAARAAGEDYPVLCVAWPTWNGVGLITNLKAASAYMLPIEAEDGVTAWIREIQGGPSGESAFMGEFATVSAQHLESVPVPVGWTGARRMLSRRYWLGRVVVIEPLVAITSIHVFNPDTAPYAVSAQLGGREAMPITLILELLLQARDGFAMVIPGATHLEDVRIQLAAVVNPPSSPDGPVQTAQLRRTARIRSSGVTVALEVTLDRVDQEDSIPLASATVIVRQDPREHETTPQSGRRWRVTVAGGPGNAGPGVYQWSDVPATVPADAGGHERVFDLVEFWSPALGWTQAVPPFTLLPTTAVEAAMQRVIASPAGKDPGVLRIGAVLLSAPVGDSGIRPAPGTAPSCSVTIHEVSGEHRYELREIRTTDHFESQDDISERQLPEHAHL</sequence>
<reference evidence="5 6" key="1">
    <citation type="submission" date="2018-10" db="EMBL/GenBank/DDBJ databases">
        <title>Kocuria sp. M5W7-7, whole genome shotgun sequence.</title>
        <authorList>
            <person name="Tuo L."/>
        </authorList>
    </citation>
    <scope>NUCLEOTIDE SEQUENCE [LARGE SCALE GENOMIC DNA]</scope>
    <source>
        <strain evidence="5 6">M5W7-7</strain>
    </source>
</reference>
<feature type="domain" description="Ketoreductase" evidence="4">
    <location>
        <begin position="218"/>
        <end position="439"/>
    </location>
</feature>
<dbReference type="AlphaFoldDB" id="A0A3N3ZUU7"/>
<dbReference type="InterPro" id="IPR036291">
    <property type="entry name" value="NAD(P)-bd_dom_sf"/>
</dbReference>
<evidence type="ECO:0000313" key="5">
    <source>
        <dbReference type="EMBL" id="ROZ64249.1"/>
    </source>
</evidence>
<gene>
    <name evidence="5" type="ORF">EDL96_03025</name>
</gene>
<evidence type="ECO:0000313" key="6">
    <source>
        <dbReference type="Proteomes" id="UP000270616"/>
    </source>
</evidence>
<dbReference type="GO" id="GO:0006633">
    <property type="term" value="P:fatty acid biosynthetic process"/>
    <property type="evidence" value="ECO:0007669"/>
    <property type="project" value="TreeGrafter"/>
</dbReference>
<evidence type="ECO:0000256" key="2">
    <source>
        <dbReference type="ARBA" id="ARBA00022553"/>
    </source>
</evidence>
<protein>
    <submittedName>
        <fullName evidence="5">SDR family NAD(P)-dependent oxidoreductase</fullName>
    </submittedName>
</protein>
<evidence type="ECO:0000259" key="4">
    <source>
        <dbReference type="SMART" id="SM00822"/>
    </source>
</evidence>
<dbReference type="PANTHER" id="PTHR43775">
    <property type="entry name" value="FATTY ACID SYNTHASE"/>
    <property type="match status" value="1"/>
</dbReference>
<dbReference type="RefSeq" id="WP_123824345.1">
    <property type="nucleotide sequence ID" value="NZ_RKMF01000003.1"/>
</dbReference>
<accession>A0A3N3ZUU7</accession>
<dbReference type="PANTHER" id="PTHR43775:SF37">
    <property type="entry name" value="SI:DKEY-61P9.11"/>
    <property type="match status" value="1"/>
</dbReference>
<dbReference type="SUPFAM" id="SSF51735">
    <property type="entry name" value="NAD(P)-binding Rossmann-fold domains"/>
    <property type="match status" value="1"/>
</dbReference>
<evidence type="ECO:0000256" key="1">
    <source>
        <dbReference type="ARBA" id="ARBA00022450"/>
    </source>
</evidence>
<keyword evidence="6" id="KW-1185">Reference proteome</keyword>
<evidence type="ECO:0000256" key="3">
    <source>
        <dbReference type="SAM" id="MobiDB-lite"/>
    </source>
</evidence>
<dbReference type="InterPro" id="IPR050091">
    <property type="entry name" value="PKS_NRPS_Biosynth_Enz"/>
</dbReference>
<organism evidence="5 6">
    <name type="scientific">Kocuria soli</name>
    <dbReference type="NCBI Taxonomy" id="2485125"/>
    <lineage>
        <taxon>Bacteria</taxon>
        <taxon>Bacillati</taxon>
        <taxon>Actinomycetota</taxon>
        <taxon>Actinomycetes</taxon>
        <taxon>Micrococcales</taxon>
        <taxon>Micrococcaceae</taxon>
        <taxon>Kocuria</taxon>
    </lineage>
</organism>
<dbReference type="OrthoDB" id="4537517at2"/>
<dbReference type="SMART" id="SM00822">
    <property type="entry name" value="PKS_KR"/>
    <property type="match status" value="1"/>
</dbReference>
<dbReference type="GO" id="GO:0005737">
    <property type="term" value="C:cytoplasm"/>
    <property type="evidence" value="ECO:0007669"/>
    <property type="project" value="TreeGrafter"/>
</dbReference>
<dbReference type="EMBL" id="RKMF01000003">
    <property type="protein sequence ID" value="ROZ64249.1"/>
    <property type="molecule type" value="Genomic_DNA"/>
</dbReference>
<dbReference type="InterPro" id="IPR013968">
    <property type="entry name" value="PKS_KR"/>
</dbReference>
<dbReference type="Proteomes" id="UP000270616">
    <property type="component" value="Unassembled WGS sequence"/>
</dbReference>
<keyword evidence="2" id="KW-0597">Phosphoprotein</keyword>
<keyword evidence="1" id="KW-0596">Phosphopantetheine</keyword>
<dbReference type="Gene3D" id="3.40.50.720">
    <property type="entry name" value="NAD(P)-binding Rossmann-like Domain"/>
    <property type="match status" value="1"/>
</dbReference>
<comment type="caution">
    <text evidence="5">The sequence shown here is derived from an EMBL/GenBank/DDBJ whole genome shotgun (WGS) entry which is preliminary data.</text>
</comment>
<name>A0A3N3ZUU7_9MICC</name>